<keyword evidence="3" id="KW-1185">Reference proteome</keyword>
<reference evidence="2 3" key="1">
    <citation type="submission" date="2016-10" db="EMBL/GenBank/DDBJ databases">
        <authorList>
            <person name="de Groot N.N."/>
        </authorList>
    </citation>
    <scope>NUCLEOTIDE SEQUENCE [LARGE SCALE GENOMIC DNA]</scope>
    <source>
        <strain evidence="2 3">DSM 22489</strain>
    </source>
</reference>
<proteinExistence type="predicted"/>
<accession>A0A1H5SPL1</accession>
<dbReference type="InterPro" id="IPR013785">
    <property type="entry name" value="Aldolase_TIM"/>
</dbReference>
<gene>
    <name evidence="2" type="ORF">SAMN05421819_0305</name>
</gene>
<keyword evidence="1" id="KW-0704">Schiff base</keyword>
<sequence>MASLSELRVKLFADAADLASIERYCADQRIQGFTTNPTLMRKAGVVDYVGFSRRVLELVPELPVSFEVFSDEFPEMERQARLIAAWGHNVYVKIPITNVHGESSMHVVRTLADAGVAVNVTAIMTLDQVEAVRSALLPEVPAIVSIFAGRIADTGVDPMPIMREAHAMLAELPRAETLWASPRELLNLFQADACGTDIITATPEVLGKMASVGKDLAQFSLETVEMFHHDAAVAGYSL</sequence>
<dbReference type="InterPro" id="IPR011861">
    <property type="entry name" value="Transald_staph-type"/>
</dbReference>
<dbReference type="Pfam" id="PF00923">
    <property type="entry name" value="TAL_FSA"/>
    <property type="match status" value="1"/>
</dbReference>
<dbReference type="RefSeq" id="WP_103931255.1">
    <property type="nucleotide sequence ID" value="NZ_FNVA01000001.1"/>
</dbReference>
<evidence type="ECO:0000313" key="2">
    <source>
        <dbReference type="EMBL" id="SEF52562.1"/>
    </source>
</evidence>
<organism evidence="2 3">
    <name type="scientific">Bryocella elongata</name>
    <dbReference type="NCBI Taxonomy" id="863522"/>
    <lineage>
        <taxon>Bacteria</taxon>
        <taxon>Pseudomonadati</taxon>
        <taxon>Acidobacteriota</taxon>
        <taxon>Terriglobia</taxon>
        <taxon>Terriglobales</taxon>
        <taxon>Acidobacteriaceae</taxon>
        <taxon>Bryocella</taxon>
    </lineage>
</organism>
<dbReference type="EMBL" id="FNVA01000001">
    <property type="protein sequence ID" value="SEF52562.1"/>
    <property type="molecule type" value="Genomic_DNA"/>
</dbReference>
<dbReference type="InterPro" id="IPR001585">
    <property type="entry name" value="TAL/FSA"/>
</dbReference>
<dbReference type="Gene3D" id="3.20.20.70">
    <property type="entry name" value="Aldolase class I"/>
    <property type="match status" value="1"/>
</dbReference>
<dbReference type="Proteomes" id="UP000236728">
    <property type="component" value="Unassembled WGS sequence"/>
</dbReference>
<dbReference type="PANTHER" id="PTHR10683:SF40">
    <property type="entry name" value="FRUCTOSE-6-PHOSPHATE ALDOLASE 1-RELATED"/>
    <property type="match status" value="1"/>
</dbReference>
<evidence type="ECO:0000256" key="1">
    <source>
        <dbReference type="ARBA" id="ARBA00023270"/>
    </source>
</evidence>
<dbReference type="SUPFAM" id="SSF51569">
    <property type="entry name" value="Aldolase"/>
    <property type="match status" value="1"/>
</dbReference>
<dbReference type="GO" id="GO:0005975">
    <property type="term" value="P:carbohydrate metabolic process"/>
    <property type="evidence" value="ECO:0007669"/>
    <property type="project" value="InterPro"/>
</dbReference>
<dbReference type="NCBIfam" id="TIGR02134">
    <property type="entry name" value="transald_staph"/>
    <property type="match status" value="1"/>
</dbReference>
<dbReference type="AlphaFoldDB" id="A0A1H5SPL1"/>
<evidence type="ECO:0000313" key="3">
    <source>
        <dbReference type="Proteomes" id="UP000236728"/>
    </source>
</evidence>
<dbReference type="PANTHER" id="PTHR10683">
    <property type="entry name" value="TRANSALDOLASE"/>
    <property type="match status" value="1"/>
</dbReference>
<dbReference type="OrthoDB" id="9807051at2"/>
<protein>
    <submittedName>
        <fullName evidence="2">Transaldolase</fullName>
    </submittedName>
</protein>
<name>A0A1H5SPL1_9BACT</name>